<dbReference type="STRING" id="2010991.A0A3M2SEA4"/>
<dbReference type="GO" id="GO:0016491">
    <property type="term" value="F:oxidoreductase activity"/>
    <property type="evidence" value="ECO:0007669"/>
    <property type="project" value="UniProtKB-KW"/>
</dbReference>
<dbReference type="PRINTS" id="PR00420">
    <property type="entry name" value="RNGMNOXGNASE"/>
</dbReference>
<keyword evidence="1" id="KW-0285">Flavoprotein</keyword>
<dbReference type="SUPFAM" id="SSF51905">
    <property type="entry name" value="FAD/NAD(P)-binding domain"/>
    <property type="match status" value="1"/>
</dbReference>
<sequence length="423" mass="46941">MSRIKVLISGGGIAGNALAFWLSKLGHDVTVVERFANLRTNGLQLDLRGHGVQVLKRMGLEQAFRAKQAPEEGMQVVDSSGRRRAFFPANKMGKGLQAFTTDYEIMRGDLVRLIHDASKDRVKYIFNNSVESIDNGHDSVQVRFADGKADRYDLLVGADGQGSRIRKMMLGSKTHDGFFPLKGDFVGYFTSPRPIKEGEEYIATMYIAPGRRGIMTRRHSPDAIQVYLSCTTDSKRLNEARQGDVLEEKAALTEIFQGAGWQTEELLEAMQKSDDFYCQRMGVVKLDSWFQDRVVLVGDAAYCPSANTGMGTTSSMVGAYVLAGEIGRHVGGSMSTGEDIRAGLTAALKAYQDKFQPFMSQVQEGVLEDTNDFWKPSTPFGIGLMNYALGAASLLKLDLLSRWILREDVKGWDLPEYKEILQK</sequence>
<dbReference type="OrthoDB" id="655030at2759"/>
<gene>
    <name evidence="5" type="ORF">CDV36_004401</name>
</gene>
<keyword evidence="6" id="KW-1185">Reference proteome</keyword>
<accession>A0A3M2SEA4</accession>
<dbReference type="PANTHER" id="PTHR46865:SF7">
    <property type="entry name" value="MONOOXYGENASE, PUTATIVE (AFU_ORTHOLOGUE AFUA_8G07040)-RELATED"/>
    <property type="match status" value="1"/>
</dbReference>
<evidence type="ECO:0000313" key="5">
    <source>
        <dbReference type="EMBL" id="RMJ15918.1"/>
    </source>
</evidence>
<dbReference type="InterPro" id="IPR036188">
    <property type="entry name" value="FAD/NAD-bd_sf"/>
</dbReference>
<dbReference type="InterPro" id="IPR051704">
    <property type="entry name" value="FAD_aromatic-hydroxylase"/>
</dbReference>
<evidence type="ECO:0000256" key="3">
    <source>
        <dbReference type="ARBA" id="ARBA00023002"/>
    </source>
</evidence>
<organism evidence="5 6">
    <name type="scientific">Fusarium kuroshium</name>
    <dbReference type="NCBI Taxonomy" id="2010991"/>
    <lineage>
        <taxon>Eukaryota</taxon>
        <taxon>Fungi</taxon>
        <taxon>Dikarya</taxon>
        <taxon>Ascomycota</taxon>
        <taxon>Pezizomycotina</taxon>
        <taxon>Sordariomycetes</taxon>
        <taxon>Hypocreomycetidae</taxon>
        <taxon>Hypocreales</taxon>
        <taxon>Nectriaceae</taxon>
        <taxon>Fusarium</taxon>
        <taxon>Fusarium solani species complex</taxon>
    </lineage>
</organism>
<feature type="domain" description="FAD-binding" evidence="4">
    <location>
        <begin position="4"/>
        <end position="333"/>
    </location>
</feature>
<evidence type="ECO:0000313" key="6">
    <source>
        <dbReference type="Proteomes" id="UP000277212"/>
    </source>
</evidence>
<name>A0A3M2SEA4_9HYPO</name>
<reference evidence="5 6" key="1">
    <citation type="submission" date="2017-06" db="EMBL/GenBank/DDBJ databases">
        <title>Comparative genomic analysis of Ambrosia Fusariam Clade fungi.</title>
        <authorList>
            <person name="Stajich J.E."/>
            <person name="Carrillo J."/>
            <person name="Kijimoto T."/>
            <person name="Eskalen A."/>
            <person name="O'Donnell K."/>
            <person name="Kasson M."/>
        </authorList>
    </citation>
    <scope>NUCLEOTIDE SEQUENCE [LARGE SCALE GENOMIC DNA]</scope>
    <source>
        <strain evidence="5">UCR3666</strain>
    </source>
</reference>
<evidence type="ECO:0000256" key="2">
    <source>
        <dbReference type="ARBA" id="ARBA00022827"/>
    </source>
</evidence>
<dbReference type="InterPro" id="IPR002938">
    <property type="entry name" value="FAD-bd"/>
</dbReference>
<dbReference type="GO" id="GO:0071949">
    <property type="term" value="F:FAD binding"/>
    <property type="evidence" value="ECO:0007669"/>
    <property type="project" value="InterPro"/>
</dbReference>
<evidence type="ECO:0000259" key="4">
    <source>
        <dbReference type="Pfam" id="PF01494"/>
    </source>
</evidence>
<dbReference type="Pfam" id="PF01494">
    <property type="entry name" value="FAD_binding_3"/>
    <property type="match status" value="1"/>
</dbReference>
<dbReference type="EMBL" id="NKUJ01000056">
    <property type="protein sequence ID" value="RMJ15918.1"/>
    <property type="molecule type" value="Genomic_DNA"/>
</dbReference>
<proteinExistence type="predicted"/>
<comment type="caution">
    <text evidence="5">The sequence shown here is derived from an EMBL/GenBank/DDBJ whole genome shotgun (WGS) entry which is preliminary data.</text>
</comment>
<dbReference type="Gene3D" id="3.50.50.60">
    <property type="entry name" value="FAD/NAD(P)-binding domain"/>
    <property type="match status" value="1"/>
</dbReference>
<dbReference type="PANTHER" id="PTHR46865">
    <property type="entry name" value="OXIDOREDUCTASE-RELATED"/>
    <property type="match status" value="1"/>
</dbReference>
<evidence type="ECO:0000256" key="1">
    <source>
        <dbReference type="ARBA" id="ARBA00022630"/>
    </source>
</evidence>
<keyword evidence="2" id="KW-0274">FAD</keyword>
<keyword evidence="3" id="KW-0560">Oxidoreductase</keyword>
<dbReference type="AlphaFoldDB" id="A0A3M2SEA4"/>
<protein>
    <recommendedName>
        <fullName evidence="4">FAD-binding domain-containing protein</fullName>
    </recommendedName>
</protein>
<dbReference type="Proteomes" id="UP000277212">
    <property type="component" value="Unassembled WGS sequence"/>
</dbReference>